<dbReference type="InterPro" id="IPR035979">
    <property type="entry name" value="RBD_domain_sf"/>
</dbReference>
<protein>
    <recommendedName>
        <fullName evidence="4">RRM domain-containing protein</fullName>
    </recommendedName>
</protein>
<evidence type="ECO:0000313" key="5">
    <source>
        <dbReference type="EMBL" id="CAJ0921517.1"/>
    </source>
</evidence>
<sequence length="476" mass="53375">MTAQIARCVFTTTPLRHQRKAEEEPAMSPRPPDLTSLIDRRKRRLCSSEEDQAGQIQTHLNSSLLAQESLVFVAEDAIDHRSLGASGSSGPPVSGTGVPPSVREPPSDSVAFERSLLRERGFSDKLVSTLMKSRKPVTTKIYGKTWKKFLSSSGPQIWLNSVNRKNKAGLIEWMKSSNISLVQENGQRKYGGPPPGWVGEAPPHGSEIFIGGIPQEIYEDTLIPLFQSVGRLYEFRLMMTFSGLNRGFAYARYFSKRIADQAIAHLCSHEIQPGLKIFVCRSTEKCELMLDGLPLFMEQAALEDFLGEMTAGVETASLYASPFTKLKNMAVVKYNSHREAALAKKSLCEGSRTLYDSLYTVDWLQQSIRLKIQSGTLARPNPLLPLMPNKQVMLEKLAPTATQCLQLLCEKLMFGQPVYQIKFLRNGNCGWLRFWYWVLIPNHGMPFTGYSWLVGDKLIPTEKYQQAKEMVAARSS</sequence>
<keyword evidence="1 2" id="KW-0694">RNA-binding</keyword>
<dbReference type="Gene3D" id="3.30.70.330">
    <property type="match status" value="1"/>
</dbReference>
<dbReference type="Pfam" id="PF14709">
    <property type="entry name" value="DND1_DSRM"/>
    <property type="match status" value="1"/>
</dbReference>
<dbReference type="Pfam" id="PF00076">
    <property type="entry name" value="RRM_1"/>
    <property type="match status" value="1"/>
</dbReference>
<comment type="caution">
    <text evidence="5">The sequence shown here is derived from an EMBL/GenBank/DDBJ whole genome shotgun (WGS) entry which is preliminary data.</text>
</comment>
<dbReference type="PANTHER" id="PTHR21245">
    <property type="entry name" value="HETEROGENEOUS NUCLEAR RIBONUCLEOPROTEIN"/>
    <property type="match status" value="1"/>
</dbReference>
<gene>
    <name evidence="5" type="ORF">RIMI_LOCUS1535796</name>
</gene>
<dbReference type="SMART" id="SM00360">
    <property type="entry name" value="RRM"/>
    <property type="match status" value="1"/>
</dbReference>
<evidence type="ECO:0000313" key="6">
    <source>
        <dbReference type="Proteomes" id="UP001176940"/>
    </source>
</evidence>
<evidence type="ECO:0000256" key="3">
    <source>
        <dbReference type="SAM" id="MobiDB-lite"/>
    </source>
</evidence>
<feature type="domain" description="RRM" evidence="4">
    <location>
        <begin position="206"/>
        <end position="284"/>
    </location>
</feature>
<reference evidence="5" key="1">
    <citation type="submission" date="2023-07" db="EMBL/GenBank/DDBJ databases">
        <authorList>
            <person name="Stuckert A."/>
        </authorList>
    </citation>
    <scope>NUCLEOTIDE SEQUENCE</scope>
</reference>
<dbReference type="Proteomes" id="UP001176940">
    <property type="component" value="Unassembled WGS sequence"/>
</dbReference>
<evidence type="ECO:0000259" key="4">
    <source>
        <dbReference type="PROSITE" id="PS50102"/>
    </source>
</evidence>
<evidence type="ECO:0000256" key="2">
    <source>
        <dbReference type="PROSITE-ProRule" id="PRU00176"/>
    </source>
</evidence>
<feature type="region of interest" description="Disordered" evidence="3">
    <location>
        <begin position="82"/>
        <end position="108"/>
    </location>
</feature>
<dbReference type="SUPFAM" id="SSF54928">
    <property type="entry name" value="RNA-binding domain, RBD"/>
    <property type="match status" value="1"/>
</dbReference>
<proteinExistence type="predicted"/>
<name>A0ABN9KRX8_9NEOB</name>
<dbReference type="InterPro" id="IPR000504">
    <property type="entry name" value="RRM_dom"/>
</dbReference>
<evidence type="ECO:0000256" key="1">
    <source>
        <dbReference type="ARBA" id="ARBA00022884"/>
    </source>
</evidence>
<organism evidence="5 6">
    <name type="scientific">Ranitomeya imitator</name>
    <name type="common">mimic poison frog</name>
    <dbReference type="NCBI Taxonomy" id="111125"/>
    <lineage>
        <taxon>Eukaryota</taxon>
        <taxon>Metazoa</taxon>
        <taxon>Chordata</taxon>
        <taxon>Craniata</taxon>
        <taxon>Vertebrata</taxon>
        <taxon>Euteleostomi</taxon>
        <taxon>Amphibia</taxon>
        <taxon>Batrachia</taxon>
        <taxon>Anura</taxon>
        <taxon>Neobatrachia</taxon>
        <taxon>Hyloidea</taxon>
        <taxon>Dendrobatidae</taxon>
        <taxon>Dendrobatinae</taxon>
        <taxon>Ranitomeya</taxon>
    </lineage>
</organism>
<dbReference type="EMBL" id="CAUEEQ010002014">
    <property type="protein sequence ID" value="CAJ0921517.1"/>
    <property type="molecule type" value="Genomic_DNA"/>
</dbReference>
<dbReference type="InterPro" id="IPR012677">
    <property type="entry name" value="Nucleotide-bd_a/b_plait_sf"/>
</dbReference>
<accession>A0ABN9KRX8</accession>
<dbReference type="PROSITE" id="PS50102">
    <property type="entry name" value="RRM"/>
    <property type="match status" value="1"/>
</dbReference>
<feature type="compositionally biased region" description="Low complexity" evidence="3">
    <location>
        <begin position="86"/>
        <end position="101"/>
    </location>
</feature>
<feature type="region of interest" description="Disordered" evidence="3">
    <location>
        <begin position="16"/>
        <end position="38"/>
    </location>
</feature>
<keyword evidence="6" id="KW-1185">Reference proteome</keyword>